<keyword evidence="3" id="KW-1185">Reference proteome</keyword>
<dbReference type="RefSeq" id="WP_212008040.1">
    <property type="nucleotide sequence ID" value="NZ_JAAFYZ010000012.1"/>
</dbReference>
<keyword evidence="2" id="KW-0378">Hydrolase</keyword>
<dbReference type="InterPro" id="IPR029471">
    <property type="entry name" value="HNH_5"/>
</dbReference>
<evidence type="ECO:0000313" key="2">
    <source>
        <dbReference type="EMBL" id="MBS2546391.1"/>
    </source>
</evidence>
<evidence type="ECO:0000259" key="1">
    <source>
        <dbReference type="Pfam" id="PF14279"/>
    </source>
</evidence>
<gene>
    <name evidence="2" type="ORF">KGQ19_05875</name>
</gene>
<dbReference type="Proteomes" id="UP000730482">
    <property type="component" value="Unassembled WGS sequence"/>
</dbReference>
<sequence>MQPKRTRGRCRAADQDCILNGEKVIRNARGRCEIGGPRCTGRATTADHIIPLAYGGTHDRRNLRAECLPCNCGRGRRTRRIPEAEFTPALHDAPCIQCHASDRPSVPFGLQVTGPCDQPLYVCVPCRTTLTRTTAEDLLMRGKRFAPAWLAASAYLAEGGSAWAGR</sequence>
<keyword evidence="2" id="KW-0540">Nuclease</keyword>
<accession>A0ABS5KJ27</accession>
<organism evidence="2 3">
    <name type="scientific">Catenulispora pinistramenti</name>
    <dbReference type="NCBI Taxonomy" id="2705254"/>
    <lineage>
        <taxon>Bacteria</taxon>
        <taxon>Bacillati</taxon>
        <taxon>Actinomycetota</taxon>
        <taxon>Actinomycetes</taxon>
        <taxon>Catenulisporales</taxon>
        <taxon>Catenulisporaceae</taxon>
        <taxon>Catenulispora</taxon>
    </lineage>
</organism>
<proteinExistence type="predicted"/>
<dbReference type="Gene3D" id="1.10.30.50">
    <property type="match status" value="1"/>
</dbReference>
<name>A0ABS5KJ27_9ACTN</name>
<dbReference type="InterPro" id="IPR003615">
    <property type="entry name" value="HNH_nuc"/>
</dbReference>
<feature type="domain" description="HNH endonuclease 5" evidence="1">
    <location>
        <begin position="44"/>
        <end position="78"/>
    </location>
</feature>
<dbReference type="CDD" id="cd00085">
    <property type="entry name" value="HNHc"/>
    <property type="match status" value="1"/>
</dbReference>
<keyword evidence="2" id="KW-0255">Endonuclease</keyword>
<dbReference type="GO" id="GO:0004519">
    <property type="term" value="F:endonuclease activity"/>
    <property type="evidence" value="ECO:0007669"/>
    <property type="project" value="UniProtKB-KW"/>
</dbReference>
<evidence type="ECO:0000313" key="3">
    <source>
        <dbReference type="Proteomes" id="UP000730482"/>
    </source>
</evidence>
<dbReference type="EMBL" id="JAAFYZ010000012">
    <property type="protein sequence ID" value="MBS2546391.1"/>
    <property type="molecule type" value="Genomic_DNA"/>
</dbReference>
<reference evidence="2 3" key="1">
    <citation type="submission" date="2020-02" db="EMBL/GenBank/DDBJ databases">
        <title>Acidophilic actinobacteria isolated from forest soil.</title>
        <authorList>
            <person name="Golinska P."/>
        </authorList>
    </citation>
    <scope>NUCLEOTIDE SEQUENCE [LARGE SCALE GENOMIC DNA]</scope>
    <source>
        <strain evidence="2 3">NL8</strain>
    </source>
</reference>
<protein>
    <submittedName>
        <fullName evidence="2">HNH endonuclease</fullName>
    </submittedName>
</protein>
<dbReference type="Pfam" id="PF14279">
    <property type="entry name" value="HNH_5"/>
    <property type="match status" value="1"/>
</dbReference>
<comment type="caution">
    <text evidence="2">The sequence shown here is derived from an EMBL/GenBank/DDBJ whole genome shotgun (WGS) entry which is preliminary data.</text>
</comment>